<dbReference type="RefSeq" id="WP_214055504.1">
    <property type="nucleotide sequence ID" value="NZ_BAAAHS010000095.1"/>
</dbReference>
<keyword evidence="1" id="KW-0812">Transmembrane</keyword>
<feature type="transmembrane region" description="Helical" evidence="1">
    <location>
        <begin position="44"/>
        <end position="63"/>
    </location>
</feature>
<name>A0ABX8EH61_9ACTN</name>
<gene>
    <name evidence="2" type="ORF">ENKNEFLB_02250</name>
</gene>
<keyword evidence="1" id="KW-0472">Membrane</keyword>
<evidence type="ECO:0000313" key="2">
    <source>
        <dbReference type="EMBL" id="QVT79860.1"/>
    </source>
</evidence>
<evidence type="ECO:0000313" key="3">
    <source>
        <dbReference type="Proteomes" id="UP000679307"/>
    </source>
</evidence>
<reference evidence="2 3" key="1">
    <citation type="submission" date="2021-05" db="EMBL/GenBank/DDBJ databases">
        <title>Complete genome of Nocardioides aquaticus KCTC 9944T isolated from meromictic and hypersaline Ekho Lake, Antarctica.</title>
        <authorList>
            <person name="Hwang K."/>
            <person name="Kim K.M."/>
            <person name="Choe H."/>
        </authorList>
    </citation>
    <scope>NUCLEOTIDE SEQUENCE [LARGE SCALE GENOMIC DNA]</scope>
    <source>
        <strain evidence="2 3">KCTC 9944</strain>
    </source>
</reference>
<sequence>MSTSGGPGRTPVVARLQVVLAAVVALLLTLVVVPLLPVLVAGEAPTSVAVTVVAVALAALLGGGRPGWAGVHRGPVAARPRSADVALDLTGRVTDPGHHPVRPRAPGPA</sequence>
<dbReference type="EMBL" id="CP075371">
    <property type="protein sequence ID" value="QVT79860.1"/>
    <property type="molecule type" value="Genomic_DNA"/>
</dbReference>
<feature type="transmembrane region" description="Helical" evidence="1">
    <location>
        <begin position="12"/>
        <end position="38"/>
    </location>
</feature>
<keyword evidence="3" id="KW-1185">Reference proteome</keyword>
<proteinExistence type="predicted"/>
<keyword evidence="1" id="KW-1133">Transmembrane helix</keyword>
<accession>A0ABX8EH61</accession>
<evidence type="ECO:0000256" key="1">
    <source>
        <dbReference type="SAM" id="Phobius"/>
    </source>
</evidence>
<protein>
    <submittedName>
        <fullName evidence="2">Uncharacterized protein</fullName>
    </submittedName>
</protein>
<organism evidence="2 3">
    <name type="scientific">Nocardioides aquaticus</name>
    <dbReference type="NCBI Taxonomy" id="160826"/>
    <lineage>
        <taxon>Bacteria</taxon>
        <taxon>Bacillati</taxon>
        <taxon>Actinomycetota</taxon>
        <taxon>Actinomycetes</taxon>
        <taxon>Propionibacteriales</taxon>
        <taxon>Nocardioidaceae</taxon>
        <taxon>Nocardioides</taxon>
    </lineage>
</organism>
<dbReference type="Proteomes" id="UP000679307">
    <property type="component" value="Chromosome"/>
</dbReference>